<dbReference type="EMBL" id="JACEFI010000014">
    <property type="protein sequence ID" value="KAH0595066.1"/>
    <property type="molecule type" value="Genomic_DNA"/>
</dbReference>
<dbReference type="AlphaFoldDB" id="A0A9P8S4Z2"/>
<sequence>MARCGAWTLGTTKQAEASACRDFNVVAGDSERPKSEQMPGGIEKKTRRKEALWKSNSIRILIYASLGPWNYKIVFAGPGINDWA</sequence>
<comment type="caution">
    <text evidence="1">The sequence shown here is derived from an EMBL/GenBank/DDBJ whole genome shotgun (WGS) entry which is preliminary data.</text>
</comment>
<keyword evidence="2" id="KW-1185">Reference proteome</keyword>
<reference evidence="1 2" key="1">
    <citation type="submission" date="2020-07" db="EMBL/GenBank/DDBJ databases">
        <title>Metarhizium humberi genome.</title>
        <authorList>
            <person name="Lysoe E."/>
        </authorList>
    </citation>
    <scope>NUCLEOTIDE SEQUENCE [LARGE SCALE GENOMIC DNA]</scope>
    <source>
        <strain evidence="1 2">ESALQ1638</strain>
    </source>
</reference>
<dbReference type="Proteomes" id="UP000764110">
    <property type="component" value="Unassembled WGS sequence"/>
</dbReference>
<organism evidence="1 2">
    <name type="scientific">Metarhizium humberi</name>
    <dbReference type="NCBI Taxonomy" id="2596975"/>
    <lineage>
        <taxon>Eukaryota</taxon>
        <taxon>Fungi</taxon>
        <taxon>Dikarya</taxon>
        <taxon>Ascomycota</taxon>
        <taxon>Pezizomycotina</taxon>
        <taxon>Sordariomycetes</taxon>
        <taxon>Hypocreomycetidae</taxon>
        <taxon>Hypocreales</taxon>
        <taxon>Clavicipitaceae</taxon>
        <taxon>Metarhizium</taxon>
    </lineage>
</organism>
<evidence type="ECO:0000313" key="1">
    <source>
        <dbReference type="EMBL" id="KAH0595066.1"/>
    </source>
</evidence>
<proteinExistence type="predicted"/>
<name>A0A9P8S4Z2_9HYPO</name>
<evidence type="ECO:0000313" key="2">
    <source>
        <dbReference type="Proteomes" id="UP000764110"/>
    </source>
</evidence>
<protein>
    <submittedName>
        <fullName evidence="1">Uncharacterized protein</fullName>
    </submittedName>
</protein>
<accession>A0A9P8S4Z2</accession>
<gene>
    <name evidence="1" type="ORF">MHUMG1_07366</name>
</gene>